<dbReference type="SUPFAM" id="SSF53474">
    <property type="entry name" value="alpha/beta-Hydrolases"/>
    <property type="match status" value="1"/>
</dbReference>
<accession>A0A9P3CK36</accession>
<proteinExistence type="inferred from homology"/>
<feature type="chain" id="PRO_5040196701" evidence="6">
    <location>
        <begin position="18"/>
        <end position="545"/>
    </location>
</feature>
<feature type="signal peptide" evidence="6">
    <location>
        <begin position="1"/>
        <end position="17"/>
    </location>
</feature>
<dbReference type="EMBL" id="BOLY01000005">
    <property type="protein sequence ID" value="GIZ44667.1"/>
    <property type="molecule type" value="Genomic_DNA"/>
</dbReference>
<evidence type="ECO:0000313" key="8">
    <source>
        <dbReference type="Proteomes" id="UP000825890"/>
    </source>
</evidence>
<dbReference type="Proteomes" id="UP000825890">
    <property type="component" value="Unassembled WGS sequence"/>
</dbReference>
<name>A0A9P3CK36_9PEZI</name>
<evidence type="ECO:0000256" key="1">
    <source>
        <dbReference type="ARBA" id="ARBA00011079"/>
    </source>
</evidence>
<dbReference type="GeneID" id="68293433"/>
<keyword evidence="4" id="KW-0378">Hydrolase</keyword>
<dbReference type="GO" id="GO:0070008">
    <property type="term" value="F:serine-type exopeptidase activity"/>
    <property type="evidence" value="ECO:0007669"/>
    <property type="project" value="InterPro"/>
</dbReference>
<evidence type="ECO:0000256" key="6">
    <source>
        <dbReference type="SAM" id="SignalP"/>
    </source>
</evidence>
<keyword evidence="2" id="KW-0645">Protease</keyword>
<organism evidence="7 8">
    <name type="scientific">Cercospora kikuchii</name>
    <dbReference type="NCBI Taxonomy" id="84275"/>
    <lineage>
        <taxon>Eukaryota</taxon>
        <taxon>Fungi</taxon>
        <taxon>Dikarya</taxon>
        <taxon>Ascomycota</taxon>
        <taxon>Pezizomycotina</taxon>
        <taxon>Dothideomycetes</taxon>
        <taxon>Dothideomycetidae</taxon>
        <taxon>Mycosphaerellales</taxon>
        <taxon>Mycosphaerellaceae</taxon>
        <taxon>Cercospora</taxon>
    </lineage>
</organism>
<keyword evidence="8" id="KW-1185">Reference proteome</keyword>
<dbReference type="PANTHER" id="PTHR11010">
    <property type="entry name" value="PROTEASE S28 PRO-X CARBOXYPEPTIDASE-RELATED"/>
    <property type="match status" value="1"/>
</dbReference>
<evidence type="ECO:0000313" key="7">
    <source>
        <dbReference type="EMBL" id="GIZ44667.1"/>
    </source>
</evidence>
<evidence type="ECO:0000256" key="2">
    <source>
        <dbReference type="ARBA" id="ARBA00022670"/>
    </source>
</evidence>
<sequence length="545" mass="61734">MWYFSVLILLHIMGARSTPMPYDVPFAENHISPTACYLPLPPASSNVSTPYSGRDQFAQLIHHGNPDLGLFSQAFLWDSTFWRPGAPIVVFLPGEASIDRYGSFSRPEFSTIGVIAENLGAAVVILEHRYFGSSLPYRNFTRANMQYLTVKNALKDIVRFANHFVAPWTHNLSTANDVPWILIGGSYSAAQTSWIANIMPGAFWAYLAASPILQAIPSYWAYHLPLIEHGPESCLRLIGSVTQLIDSVIEAGDEESLQEIKTLFGLAEMKTPDFLYALSLHWSDWSVTDVGQNSTAIETYCAWVEWSEHEQELEDMHWRLSRGLSRHIENRIGVRADWATRSEQTLRALLNYSAGFRKNLAPRLCIEGTCLDETFMRLTEPLESNRVYEWLLCNDHIGGYTTGAPVGTVSTPLVSRFLTYDYFQRWCAIVHSAGPNGEPEHTGHPNAEALNKYTGGWSPTDARRIIYSSGEMDVWREMSVSARLRPGGPLQSNAELDVVVHLLKTGWHHSEMYTRNVELNDEVRRVRDEEVDQICSWVQQWPKYR</sequence>
<evidence type="ECO:0000256" key="3">
    <source>
        <dbReference type="ARBA" id="ARBA00022729"/>
    </source>
</evidence>
<dbReference type="InterPro" id="IPR029058">
    <property type="entry name" value="AB_hydrolase_fold"/>
</dbReference>
<evidence type="ECO:0000256" key="5">
    <source>
        <dbReference type="ARBA" id="ARBA00023180"/>
    </source>
</evidence>
<dbReference type="RefSeq" id="XP_044659154.1">
    <property type="nucleotide sequence ID" value="XM_044803219.1"/>
</dbReference>
<dbReference type="InterPro" id="IPR008758">
    <property type="entry name" value="Peptidase_S28"/>
</dbReference>
<dbReference type="GO" id="GO:0006508">
    <property type="term" value="P:proteolysis"/>
    <property type="evidence" value="ECO:0007669"/>
    <property type="project" value="UniProtKB-KW"/>
</dbReference>
<dbReference type="Pfam" id="PF05577">
    <property type="entry name" value="Peptidase_S28"/>
    <property type="match status" value="1"/>
</dbReference>
<dbReference type="Gene3D" id="3.40.50.1820">
    <property type="entry name" value="alpha/beta hydrolase"/>
    <property type="match status" value="2"/>
</dbReference>
<gene>
    <name evidence="7" type="ORF">CKM354_000785800</name>
</gene>
<comment type="similarity">
    <text evidence="1">Belongs to the peptidase S28 family.</text>
</comment>
<comment type="caution">
    <text evidence="7">The sequence shown here is derived from an EMBL/GenBank/DDBJ whole genome shotgun (WGS) entry which is preliminary data.</text>
</comment>
<dbReference type="OrthoDB" id="1735038at2759"/>
<keyword evidence="5" id="KW-0325">Glycoprotein</keyword>
<protein>
    <submittedName>
        <fullName evidence="7">Uncharacterized protein</fullName>
    </submittedName>
</protein>
<dbReference type="GO" id="GO:0008239">
    <property type="term" value="F:dipeptidyl-peptidase activity"/>
    <property type="evidence" value="ECO:0007669"/>
    <property type="project" value="TreeGrafter"/>
</dbReference>
<dbReference type="PANTHER" id="PTHR11010:SF23">
    <property type="entry name" value="SERINE PEPTIDASE"/>
    <property type="match status" value="1"/>
</dbReference>
<dbReference type="AlphaFoldDB" id="A0A9P3CK36"/>
<reference evidence="7 8" key="1">
    <citation type="submission" date="2021-01" db="EMBL/GenBank/DDBJ databases">
        <title>Cercospora kikuchii MAFF 305040 whole genome shotgun sequence.</title>
        <authorList>
            <person name="Kashiwa T."/>
            <person name="Suzuki T."/>
        </authorList>
    </citation>
    <scope>NUCLEOTIDE SEQUENCE [LARGE SCALE GENOMIC DNA]</scope>
    <source>
        <strain evidence="7 8">MAFF 305040</strain>
    </source>
</reference>
<evidence type="ECO:0000256" key="4">
    <source>
        <dbReference type="ARBA" id="ARBA00022801"/>
    </source>
</evidence>
<keyword evidence="3 6" id="KW-0732">Signal</keyword>